<reference evidence="1" key="1">
    <citation type="submission" date="2023-02" db="EMBL/GenBank/DDBJ databases">
        <title>The sequence of Aeromonas hydrophila K533.</title>
        <authorList>
            <person name="Luo X."/>
        </authorList>
    </citation>
    <scope>NUCLEOTIDE SEQUENCE</scope>
    <source>
        <strain evidence="1">K533</strain>
    </source>
</reference>
<organism evidence="1 2">
    <name type="scientific">Aeromonas hydrophila</name>
    <dbReference type="NCBI Taxonomy" id="644"/>
    <lineage>
        <taxon>Bacteria</taxon>
        <taxon>Pseudomonadati</taxon>
        <taxon>Pseudomonadota</taxon>
        <taxon>Gammaproteobacteria</taxon>
        <taxon>Aeromonadales</taxon>
        <taxon>Aeromonadaceae</taxon>
        <taxon>Aeromonas</taxon>
    </lineage>
</organism>
<evidence type="ECO:0000313" key="1">
    <source>
        <dbReference type="EMBL" id="WEE26100.1"/>
    </source>
</evidence>
<dbReference type="InterPro" id="IPR029063">
    <property type="entry name" value="SAM-dependent_MTases_sf"/>
</dbReference>
<dbReference type="Gene3D" id="3.40.50.150">
    <property type="entry name" value="Vaccinia Virus protein VP39"/>
    <property type="match status" value="1"/>
</dbReference>
<dbReference type="Proteomes" id="UP001214666">
    <property type="component" value="Chromosome"/>
</dbReference>
<protein>
    <recommendedName>
        <fullName evidence="3">FkbM family methyltransferase</fullName>
    </recommendedName>
</protein>
<accession>A0AAX3P619</accession>
<gene>
    <name evidence="1" type="ORF">PY771_21170</name>
</gene>
<dbReference type="RefSeq" id="WP_143238961.1">
    <property type="nucleotide sequence ID" value="NZ_AP023398.1"/>
</dbReference>
<evidence type="ECO:0000313" key="2">
    <source>
        <dbReference type="Proteomes" id="UP001214666"/>
    </source>
</evidence>
<evidence type="ECO:0008006" key="3">
    <source>
        <dbReference type="Google" id="ProtNLM"/>
    </source>
</evidence>
<dbReference type="SUPFAM" id="SSF53335">
    <property type="entry name" value="S-adenosyl-L-methionine-dependent methyltransferases"/>
    <property type="match status" value="1"/>
</dbReference>
<dbReference type="EMBL" id="CP118942">
    <property type="protein sequence ID" value="WEE26100.1"/>
    <property type="molecule type" value="Genomic_DNA"/>
</dbReference>
<name>A0AAX3P619_AERHY</name>
<dbReference type="AlphaFoldDB" id="A0AAX3P619"/>
<sequence length="203" mass="24193">MLRVLPWVTDGAIDFLDTFISERRKMGFTTKVFEFGSGNSTLYFLSKGCFVTSVEHDANWAKKIIDTAYAFDYQDRLKMIKSERPYDDCYEDEDISITVIDGRDRVMCFERVLSKIKNRKQIIVLDNTERMDYKYSEYISLIKRYGFNSIHFEQHQLEHEGRRFTTRSYARDRVYHRHITTICFLEGMYTTDGKALLRDSLWD</sequence>
<proteinExistence type="predicted"/>